<accession>A0A0J1BE79</accession>
<evidence type="ECO:0000313" key="1">
    <source>
        <dbReference type="EMBL" id="KLU04860.1"/>
    </source>
</evidence>
<protein>
    <submittedName>
        <fullName evidence="1">Uncharacterized protein</fullName>
    </submittedName>
</protein>
<sequence>MCRCSASEQAANRMFGAVTVPSQNRIQVELGFKLKSECETQAFSSGSDSDCPVK</sequence>
<organism evidence="1 2">
    <name type="scientific">Rhodopirellula islandica</name>
    <dbReference type="NCBI Taxonomy" id="595434"/>
    <lineage>
        <taxon>Bacteria</taxon>
        <taxon>Pseudomonadati</taxon>
        <taxon>Planctomycetota</taxon>
        <taxon>Planctomycetia</taxon>
        <taxon>Pirellulales</taxon>
        <taxon>Pirellulaceae</taxon>
        <taxon>Rhodopirellula</taxon>
    </lineage>
</organism>
<dbReference type="Proteomes" id="UP000036367">
    <property type="component" value="Unassembled WGS sequence"/>
</dbReference>
<proteinExistence type="predicted"/>
<comment type="caution">
    <text evidence="1">The sequence shown here is derived from an EMBL/GenBank/DDBJ whole genome shotgun (WGS) entry which is preliminary data.</text>
</comment>
<reference evidence="1" key="1">
    <citation type="submission" date="2015-05" db="EMBL/GenBank/DDBJ databases">
        <title>Permanent draft genome of Rhodopirellula islandicus K833.</title>
        <authorList>
            <person name="Kizina J."/>
            <person name="Richter M."/>
            <person name="Glockner F.O."/>
            <person name="Harder J."/>
        </authorList>
    </citation>
    <scope>NUCLEOTIDE SEQUENCE [LARGE SCALE GENOMIC DNA]</scope>
    <source>
        <strain evidence="1">K833</strain>
    </source>
</reference>
<name>A0A0J1BE79_RHOIS</name>
<evidence type="ECO:0000313" key="2">
    <source>
        <dbReference type="Proteomes" id="UP000036367"/>
    </source>
</evidence>
<dbReference type="EMBL" id="LECT01000025">
    <property type="protein sequence ID" value="KLU04860.1"/>
    <property type="molecule type" value="Genomic_DNA"/>
</dbReference>
<gene>
    <name evidence="1" type="ORF">RISK_003128</name>
</gene>
<keyword evidence="2" id="KW-1185">Reference proteome</keyword>
<dbReference type="AlphaFoldDB" id="A0A0J1BE79"/>
<dbReference type="STRING" id="595434.RISK_003128"/>